<evidence type="ECO:0000313" key="10">
    <source>
        <dbReference type="Proteomes" id="UP001652640"/>
    </source>
</evidence>
<dbReference type="Proteomes" id="UP001652640">
    <property type="component" value="Chromosome 19"/>
</dbReference>
<keyword evidence="7" id="KW-0472">Membrane</keyword>
<dbReference type="InterPro" id="IPR006146">
    <property type="entry name" value="5'-Nucleotdase_CS"/>
</dbReference>
<dbReference type="Pfam" id="PF02872">
    <property type="entry name" value="5_nucleotid_C"/>
    <property type="match status" value="1"/>
</dbReference>
<dbReference type="InterPro" id="IPR036907">
    <property type="entry name" value="5'-Nucleotdase_C_sf"/>
</dbReference>
<gene>
    <name evidence="11" type="primary">NT5E</name>
</gene>
<evidence type="ECO:0000256" key="3">
    <source>
        <dbReference type="ARBA" id="ARBA00012643"/>
    </source>
</evidence>
<dbReference type="Gene3D" id="3.90.780.10">
    <property type="entry name" value="5'-Nucleotidase, C-terminal domain"/>
    <property type="match status" value="1"/>
</dbReference>
<keyword evidence="7" id="KW-0812">Transmembrane</keyword>
<dbReference type="PANTHER" id="PTHR11575">
    <property type="entry name" value="5'-NUCLEOTIDASE-RELATED"/>
    <property type="match status" value="1"/>
</dbReference>
<evidence type="ECO:0000256" key="7">
    <source>
        <dbReference type="SAM" id="Phobius"/>
    </source>
</evidence>
<feature type="domain" description="Calcineurin-like phosphoesterase" evidence="8">
    <location>
        <begin position="29"/>
        <end position="156"/>
    </location>
</feature>
<dbReference type="GeneID" id="110140771"/>
<evidence type="ECO:0000256" key="5">
    <source>
        <dbReference type="ARBA" id="ARBA00029793"/>
    </source>
</evidence>
<dbReference type="InterPro" id="IPR004843">
    <property type="entry name" value="Calcineurin-like_PHP"/>
</dbReference>
<feature type="chain" id="PRO_5044955406" description="5'-nucleotidase" evidence="6">
    <location>
        <begin position="27"/>
        <end position="510"/>
    </location>
</feature>
<dbReference type="EC" id="3.1.3.5" evidence="3"/>
<evidence type="ECO:0000313" key="11">
    <source>
        <dbReference type="RefSeq" id="XP_070306260.1"/>
    </source>
</evidence>
<dbReference type="Gene3D" id="3.60.21.10">
    <property type="match status" value="2"/>
</dbReference>
<dbReference type="Pfam" id="PF00149">
    <property type="entry name" value="Metallophos"/>
    <property type="match status" value="1"/>
</dbReference>
<keyword evidence="10" id="KW-1185">Reference proteome</keyword>
<dbReference type="PRINTS" id="PR01607">
    <property type="entry name" value="APYRASEFAMLY"/>
</dbReference>
<evidence type="ECO:0000256" key="6">
    <source>
        <dbReference type="RuleBase" id="RU362119"/>
    </source>
</evidence>
<comment type="catalytic activity">
    <reaction evidence="1">
        <text>a ribonucleoside 5'-phosphate + H2O = a ribonucleoside + phosphate</text>
        <dbReference type="Rhea" id="RHEA:12484"/>
        <dbReference type="ChEBI" id="CHEBI:15377"/>
        <dbReference type="ChEBI" id="CHEBI:18254"/>
        <dbReference type="ChEBI" id="CHEBI:43474"/>
        <dbReference type="ChEBI" id="CHEBI:58043"/>
        <dbReference type="EC" id="3.1.3.5"/>
    </reaction>
</comment>
<dbReference type="InterPro" id="IPR029052">
    <property type="entry name" value="Metallo-depent_PP-like"/>
</dbReference>
<keyword evidence="7" id="KW-1133">Transmembrane helix</keyword>
<evidence type="ECO:0000256" key="4">
    <source>
        <dbReference type="ARBA" id="ARBA00022729"/>
    </source>
</evidence>
<evidence type="ECO:0000256" key="2">
    <source>
        <dbReference type="ARBA" id="ARBA00006654"/>
    </source>
</evidence>
<sequence>MDPRAARASALGLLALGALLWPAARAWELTILHTNDVHSRLEQTSEDASKCVSASRCVGGAARLATKVRQIRRAEPHVLLLDAGDQYQGTIWFTVYKGAEVAHFMNALGYDAMALGNHEFDNGVEGLINPLLKEAKFPILSANIKAKGPLASKISGLYLPYKILSVGEEVVGIVGYTSKETPFLSNPGNPPSKEVPAGQYPFIVTSDDGRKVPVVQAYAFGKYLGYLKVEFDEKGNVVTSHGNPILLNSSIPEDPNIKADINKWRVKLDNYSTQELGKTIVYLDGTTQSCRFRECNLGNLICDAMINNNLRHPDEMSWNHVSMCILNGGGIRSPIDERNNGTITWENLAAVLPFGGTFDLVQLKGSTLKAAFEHSVHRYGQATGEFLQVGGIHVVYDISRKPGDRVVKLEVLCTQCRVPSYEPLRMDKVYRVILPSFLVGGGDGFRMIKDEVIKHDSGDQDINVVSGYISKMRVVYPAVEGRIQFSAGSHCCGSFSLMFLSVLAVIIILY</sequence>
<dbReference type="SUPFAM" id="SSF56300">
    <property type="entry name" value="Metallo-dependent phosphatases"/>
    <property type="match status" value="1"/>
</dbReference>
<organism evidence="10 11">
    <name type="scientific">Odocoileus virginianus</name>
    <name type="common">White-tailed deer</name>
    <dbReference type="NCBI Taxonomy" id="9874"/>
    <lineage>
        <taxon>Eukaryota</taxon>
        <taxon>Metazoa</taxon>
        <taxon>Chordata</taxon>
        <taxon>Craniata</taxon>
        <taxon>Vertebrata</taxon>
        <taxon>Euteleostomi</taxon>
        <taxon>Mammalia</taxon>
        <taxon>Eutheria</taxon>
        <taxon>Laurasiatheria</taxon>
        <taxon>Artiodactyla</taxon>
        <taxon>Ruminantia</taxon>
        <taxon>Pecora</taxon>
        <taxon>Cervidae</taxon>
        <taxon>Odocoileinae</taxon>
        <taxon>Odocoileus</taxon>
    </lineage>
</organism>
<accession>A0ABM4GSG6</accession>
<protein>
    <recommendedName>
        <fullName evidence="3">5'-nucleotidase</fullName>
        <ecNumber evidence="3">3.1.3.5</ecNumber>
    </recommendedName>
    <alternativeName>
        <fullName evidence="5">Ecto-5'-nucleotidase</fullName>
    </alternativeName>
</protein>
<feature type="domain" description="5'-Nucleotidase C-terminal" evidence="9">
    <location>
        <begin position="279"/>
        <end position="449"/>
    </location>
</feature>
<dbReference type="CDD" id="cd07409">
    <property type="entry name" value="MPP_CD73_N"/>
    <property type="match status" value="1"/>
</dbReference>
<dbReference type="RefSeq" id="XP_070306260.1">
    <property type="nucleotide sequence ID" value="XM_070450159.1"/>
</dbReference>
<keyword evidence="4 6" id="KW-0732">Signal</keyword>
<keyword evidence="6" id="KW-0378">Hydrolase</keyword>
<dbReference type="PANTHER" id="PTHR11575:SF24">
    <property type="entry name" value="5'-NUCLEOTIDASE"/>
    <property type="match status" value="1"/>
</dbReference>
<dbReference type="InterPro" id="IPR008334">
    <property type="entry name" value="5'-Nucleotdase_C"/>
</dbReference>
<reference evidence="11" key="2">
    <citation type="submission" date="2025-08" db="UniProtKB">
        <authorList>
            <consortium name="RefSeq"/>
        </authorList>
    </citation>
    <scope>IDENTIFICATION</scope>
    <source>
        <tissue evidence="11">Tongue muscle</tissue>
    </source>
</reference>
<proteinExistence type="inferred from homology"/>
<dbReference type="InterPro" id="IPR006179">
    <property type="entry name" value="5_nucleotidase/apyrase"/>
</dbReference>
<feature type="signal peptide" evidence="6">
    <location>
        <begin position="1"/>
        <end position="26"/>
    </location>
</feature>
<dbReference type="PROSITE" id="PS00785">
    <property type="entry name" value="5_NUCLEOTIDASE_1"/>
    <property type="match status" value="1"/>
</dbReference>
<dbReference type="SUPFAM" id="SSF55816">
    <property type="entry name" value="5'-nucleotidase (syn. UDP-sugar hydrolase), C-terminal domain"/>
    <property type="match status" value="1"/>
</dbReference>
<evidence type="ECO:0000259" key="9">
    <source>
        <dbReference type="Pfam" id="PF02872"/>
    </source>
</evidence>
<evidence type="ECO:0000256" key="1">
    <source>
        <dbReference type="ARBA" id="ARBA00000815"/>
    </source>
</evidence>
<name>A0ABM4GSG6_ODOVR</name>
<feature type="transmembrane region" description="Helical" evidence="7">
    <location>
        <begin position="487"/>
        <end position="509"/>
    </location>
</feature>
<dbReference type="PROSITE" id="PS00786">
    <property type="entry name" value="5_NUCLEOTIDASE_2"/>
    <property type="match status" value="1"/>
</dbReference>
<reference evidence="10" key="1">
    <citation type="journal article" date="2022" name="J. Hered.">
        <title>A De Novo Chromosome-Level Genome Assembly of the White-Tailed Deer, Odocoileus Virginianus.</title>
        <authorList>
            <person name="London E.W."/>
            <person name="Roca A.L."/>
            <person name="Novakofski J.E."/>
            <person name="Mateus-Pinilla N.E."/>
        </authorList>
    </citation>
    <scope>NUCLEOTIDE SEQUENCE [LARGE SCALE GENOMIC DNA]</scope>
</reference>
<comment type="similarity">
    <text evidence="2 6">Belongs to the 5'-nucleotidase family.</text>
</comment>
<keyword evidence="6" id="KW-0547">Nucleotide-binding</keyword>
<evidence type="ECO:0000259" key="8">
    <source>
        <dbReference type="Pfam" id="PF00149"/>
    </source>
</evidence>